<comment type="caution">
    <text evidence="1">The sequence shown here is derived from an EMBL/GenBank/DDBJ whole genome shotgun (WGS) entry which is preliminary data.</text>
</comment>
<gene>
    <name evidence="1" type="ORF">C8N29_1362</name>
</gene>
<evidence type="ECO:0008006" key="3">
    <source>
        <dbReference type="Google" id="ProtNLM"/>
    </source>
</evidence>
<organism evidence="1 2">
    <name type="scientific">Agitococcus lubricus</name>
    <dbReference type="NCBI Taxonomy" id="1077255"/>
    <lineage>
        <taxon>Bacteria</taxon>
        <taxon>Pseudomonadati</taxon>
        <taxon>Pseudomonadota</taxon>
        <taxon>Gammaproteobacteria</taxon>
        <taxon>Moraxellales</taxon>
        <taxon>Moraxellaceae</taxon>
        <taxon>Agitococcus</taxon>
    </lineage>
</organism>
<evidence type="ECO:0000313" key="2">
    <source>
        <dbReference type="Proteomes" id="UP000244223"/>
    </source>
</evidence>
<dbReference type="EMBL" id="QAON01000036">
    <property type="protein sequence ID" value="PTQ86689.1"/>
    <property type="molecule type" value="Genomic_DNA"/>
</dbReference>
<dbReference type="OrthoDB" id="121684at2"/>
<dbReference type="RefSeq" id="WP_107867067.1">
    <property type="nucleotide sequence ID" value="NZ_QAON01000036.1"/>
</dbReference>
<sequence length="93" mass="10480">MKFVKKPVVIDAVQWTGKNHREMYNFLEGTNDVVEQPTGKNFEINHSLVRGGLIIKTLEGQHIASIGDWIIKGVKGEFYPCKPDIFAATYDSV</sequence>
<evidence type="ECO:0000313" key="1">
    <source>
        <dbReference type="EMBL" id="PTQ86689.1"/>
    </source>
</evidence>
<protein>
    <recommendedName>
        <fullName evidence="3">Phage protein</fullName>
    </recommendedName>
</protein>
<reference evidence="1 2" key="1">
    <citation type="submission" date="2018-04" db="EMBL/GenBank/DDBJ databases">
        <title>Genomic Encyclopedia of Archaeal and Bacterial Type Strains, Phase II (KMG-II): from individual species to whole genera.</title>
        <authorList>
            <person name="Goeker M."/>
        </authorList>
    </citation>
    <scope>NUCLEOTIDE SEQUENCE [LARGE SCALE GENOMIC DNA]</scope>
    <source>
        <strain evidence="1 2">DSM 5822</strain>
    </source>
</reference>
<accession>A0A2T5IS76</accession>
<dbReference type="AlphaFoldDB" id="A0A2T5IS76"/>
<dbReference type="Proteomes" id="UP000244223">
    <property type="component" value="Unassembled WGS sequence"/>
</dbReference>
<name>A0A2T5IS76_9GAMM</name>
<keyword evidence="2" id="KW-1185">Reference proteome</keyword>
<proteinExistence type="predicted"/>